<keyword evidence="1" id="KW-0449">Lipoprotein</keyword>
<organism evidence="1 2">
    <name type="scientific">Bauldia litoralis</name>
    <dbReference type="NCBI Taxonomy" id="665467"/>
    <lineage>
        <taxon>Bacteria</taxon>
        <taxon>Pseudomonadati</taxon>
        <taxon>Pseudomonadota</taxon>
        <taxon>Alphaproteobacteria</taxon>
        <taxon>Hyphomicrobiales</taxon>
        <taxon>Kaistiaceae</taxon>
        <taxon>Bauldia</taxon>
    </lineage>
</organism>
<evidence type="ECO:0000313" key="1">
    <source>
        <dbReference type="EMBL" id="SDB58183.1"/>
    </source>
</evidence>
<keyword evidence="2" id="KW-1185">Reference proteome</keyword>
<gene>
    <name evidence="1" type="ORF">SAMN02982931_04652</name>
</gene>
<proteinExistence type="predicted"/>
<dbReference type="Pfam" id="PF10054">
    <property type="entry name" value="DUF2291"/>
    <property type="match status" value="1"/>
</dbReference>
<dbReference type="EMBL" id="FMXQ01000014">
    <property type="protein sequence ID" value="SDB58183.1"/>
    <property type="molecule type" value="Genomic_DNA"/>
</dbReference>
<dbReference type="AlphaFoldDB" id="A0A1G6EL03"/>
<dbReference type="STRING" id="665467.SAMN02982931_04652"/>
<accession>A0A1G6EL03</accession>
<dbReference type="PROSITE" id="PS51257">
    <property type="entry name" value="PROKAR_LIPOPROTEIN"/>
    <property type="match status" value="1"/>
</dbReference>
<name>A0A1G6EL03_9HYPH</name>
<dbReference type="SUPFAM" id="SSF141318">
    <property type="entry name" value="TM0957-like"/>
    <property type="match status" value="1"/>
</dbReference>
<dbReference type="RefSeq" id="WP_244521411.1">
    <property type="nucleotide sequence ID" value="NZ_FMXQ01000014.1"/>
</dbReference>
<evidence type="ECO:0000313" key="2">
    <source>
        <dbReference type="Proteomes" id="UP000199071"/>
    </source>
</evidence>
<dbReference type="Proteomes" id="UP000199071">
    <property type="component" value="Unassembled WGS sequence"/>
</dbReference>
<sequence length="226" mass="24120">MARRGFVTVAVLTVGMVALASLSGCKLIANEEGATTSDGVDIFFDDESFDSDKMAADLWDEQVIPYLNGKAGDFGEVIALVAEDPDAAGERFGYRANPDGKPWTIVARLDGTIVATKLDTRAATVDIDEDGDGTADATVQIGPVIRGTVLRDSLDFVSFGDFTNQIDYAKFGKSLNTLVNDTVLNTFPREGLIGRKVSVLGVFEIDPSDDRPIFTAAEITVVEPSS</sequence>
<dbReference type="InterPro" id="IPR014582">
    <property type="entry name" value="UCP033535_lipo"/>
</dbReference>
<protein>
    <submittedName>
        <fullName evidence="1">Predicted lipoprotein</fullName>
    </submittedName>
</protein>
<dbReference type="PIRSF" id="PIRSF033535">
    <property type="entry name" value="UCP033535_plp"/>
    <property type="match status" value="1"/>
</dbReference>
<reference evidence="1 2" key="1">
    <citation type="submission" date="2016-10" db="EMBL/GenBank/DDBJ databases">
        <authorList>
            <person name="de Groot N.N."/>
        </authorList>
    </citation>
    <scope>NUCLEOTIDE SEQUENCE [LARGE SCALE GENOMIC DNA]</scope>
    <source>
        <strain evidence="1 2">ATCC 35022</strain>
    </source>
</reference>
<dbReference type="InterPro" id="IPR036215">
    <property type="entry name" value="TM0957-like_sf"/>
</dbReference>